<dbReference type="Proteomes" id="UP000092482">
    <property type="component" value="Chromosome"/>
</dbReference>
<reference evidence="3 4" key="1">
    <citation type="submission" date="2016-03" db="EMBL/GenBank/DDBJ databases">
        <title>Shallow-sea hydrothermal system.</title>
        <authorList>
            <person name="Tang K."/>
        </authorList>
    </citation>
    <scope>NUCLEOTIDE SEQUENCE [LARGE SCALE GENOMIC DNA]</scope>
    <source>
        <strain evidence="3 4">JLT9</strain>
    </source>
</reference>
<dbReference type="PATRIC" id="fig|1758689.4.peg.3002"/>
<keyword evidence="4" id="KW-1185">Reference proteome</keyword>
<organism evidence="3 4">
    <name type="scientific">Serinicoccus hydrothermalis</name>
    <dbReference type="NCBI Taxonomy" id="1758689"/>
    <lineage>
        <taxon>Bacteria</taxon>
        <taxon>Bacillati</taxon>
        <taxon>Actinomycetota</taxon>
        <taxon>Actinomycetes</taxon>
        <taxon>Micrococcales</taxon>
        <taxon>Ornithinimicrobiaceae</taxon>
        <taxon>Serinicoccus</taxon>
    </lineage>
</organism>
<keyword evidence="1" id="KW-0680">Restriction system</keyword>
<dbReference type="STRING" id="1758689.SGUI_2876"/>
<evidence type="ECO:0000256" key="1">
    <source>
        <dbReference type="ARBA" id="ARBA00022747"/>
    </source>
</evidence>
<dbReference type="KEGG" id="serj:SGUI_2876"/>
<dbReference type="AlphaFoldDB" id="A0A1B1NFR8"/>
<evidence type="ECO:0000313" key="3">
    <source>
        <dbReference type="EMBL" id="ANS80272.1"/>
    </source>
</evidence>
<dbReference type="EMBL" id="CP014989">
    <property type="protein sequence ID" value="ANS80272.1"/>
    <property type="molecule type" value="Genomic_DNA"/>
</dbReference>
<keyword evidence="2" id="KW-0238">DNA-binding</keyword>
<evidence type="ECO:0000256" key="2">
    <source>
        <dbReference type="ARBA" id="ARBA00023125"/>
    </source>
</evidence>
<sequence>MDGEFRAKYWLGEPSLLNQRVCRVRGRGVGNALVYELLRAPLTRIERSKTGTTVIHLNKSDLAQATVMLPEGEALATFESRAEPLARLRVAKAQERKTLSRARDALLPLLMSGKVTIQDAGSRSRRSCDGA</sequence>
<protein>
    <submittedName>
        <fullName evidence="3">Type I restriction-modification system, specificity subunit S</fullName>
        <ecNumber evidence="3">3.1.21.3</ecNumber>
    </submittedName>
</protein>
<gene>
    <name evidence="3" type="ORF">SGUI_2876</name>
</gene>
<dbReference type="GO" id="GO:0009307">
    <property type="term" value="P:DNA restriction-modification system"/>
    <property type="evidence" value="ECO:0007669"/>
    <property type="project" value="UniProtKB-KW"/>
</dbReference>
<dbReference type="SUPFAM" id="SSF116734">
    <property type="entry name" value="DNA methylase specificity domain"/>
    <property type="match status" value="1"/>
</dbReference>
<dbReference type="GO" id="GO:0003677">
    <property type="term" value="F:DNA binding"/>
    <property type="evidence" value="ECO:0007669"/>
    <property type="project" value="UniProtKB-KW"/>
</dbReference>
<proteinExistence type="predicted"/>
<evidence type="ECO:0000313" key="4">
    <source>
        <dbReference type="Proteomes" id="UP000092482"/>
    </source>
</evidence>
<dbReference type="Gene3D" id="3.90.220.20">
    <property type="entry name" value="DNA methylase specificity domains"/>
    <property type="match status" value="1"/>
</dbReference>
<name>A0A1B1NFR8_9MICO</name>
<dbReference type="REBASE" id="153055">
    <property type="entry name" value="S.SspJLT9ORF2875P"/>
</dbReference>
<dbReference type="EC" id="3.1.21.3" evidence="3"/>
<dbReference type="InterPro" id="IPR044946">
    <property type="entry name" value="Restrct_endonuc_typeI_TRD_sf"/>
</dbReference>
<accession>A0A1B1NFR8</accession>
<keyword evidence="3" id="KW-0378">Hydrolase</keyword>
<dbReference type="GO" id="GO:0009035">
    <property type="term" value="F:type I site-specific deoxyribonuclease activity"/>
    <property type="evidence" value="ECO:0007669"/>
    <property type="project" value="UniProtKB-EC"/>
</dbReference>